<keyword evidence="2" id="KW-1185">Reference proteome</keyword>
<accession>A0A1Z9YUR4</accession>
<evidence type="ECO:0000313" key="2">
    <source>
        <dbReference type="Proteomes" id="UP000196536"/>
    </source>
</evidence>
<evidence type="ECO:0000313" key="1">
    <source>
        <dbReference type="EMBL" id="OUY05958.1"/>
    </source>
</evidence>
<organism evidence="1 2">
    <name type="scientific">Acinetobacter populi</name>
    <dbReference type="NCBI Taxonomy" id="1582270"/>
    <lineage>
        <taxon>Bacteria</taxon>
        <taxon>Pseudomonadati</taxon>
        <taxon>Pseudomonadota</taxon>
        <taxon>Gammaproteobacteria</taxon>
        <taxon>Moraxellales</taxon>
        <taxon>Moraxellaceae</taxon>
        <taxon>Acinetobacter</taxon>
    </lineage>
</organism>
<proteinExistence type="predicted"/>
<comment type="caution">
    <text evidence="1">The sequence shown here is derived from an EMBL/GenBank/DDBJ whole genome shotgun (WGS) entry which is preliminary data.</text>
</comment>
<dbReference type="Proteomes" id="UP000196536">
    <property type="component" value="Unassembled WGS sequence"/>
</dbReference>
<dbReference type="OrthoDB" id="7351211at2"/>
<dbReference type="RefSeq" id="WP_087621512.1">
    <property type="nucleotide sequence ID" value="NZ_NEXX01000006.1"/>
</dbReference>
<gene>
    <name evidence="1" type="ORF">CAP51_14695</name>
</gene>
<dbReference type="EMBL" id="NEXX01000006">
    <property type="protein sequence ID" value="OUY05958.1"/>
    <property type="molecule type" value="Genomic_DNA"/>
</dbReference>
<reference evidence="1 2" key="1">
    <citation type="submission" date="2017-05" db="EMBL/GenBank/DDBJ databases">
        <title>Acinetobacter populi ANC 5415 (= PBJ7), whole genome shotgun sequencing project.</title>
        <authorList>
            <person name="Nemec A."/>
            <person name="Radolfova-Krizova L."/>
        </authorList>
    </citation>
    <scope>NUCLEOTIDE SEQUENCE [LARGE SCALE GENOMIC DNA]</scope>
    <source>
        <strain evidence="1 2">PBJ7</strain>
    </source>
</reference>
<name>A0A1Z9YUR4_9GAMM</name>
<sequence>MLYTVECTYTDPNTEEEWNDFYSRQKLSALISVTGFLTSQRFKAISSGGHAYLAIHTIEDEKIIVSEEYKQKGGGNFSSWQPYITDWHRNLYAFTGAAPAVMEKEILLLSTGLIEFNHTQQNYKPMEMYAVGLDQFPAYRVAYILPHQEAELHVNKEGVILYEAMTKQLQSSNDNN</sequence>
<dbReference type="AlphaFoldDB" id="A0A1Z9YUR4"/>
<protein>
    <submittedName>
        <fullName evidence="1">Sugar ABC transporter</fullName>
    </submittedName>
</protein>